<protein>
    <recommendedName>
        <fullName evidence="4">Flagellar FliJ protein</fullName>
    </recommendedName>
</protein>
<evidence type="ECO:0000256" key="1">
    <source>
        <dbReference type="SAM" id="MobiDB-lite"/>
    </source>
</evidence>
<reference evidence="3" key="1">
    <citation type="journal article" date="2019" name="Int. J. Syst. Evol. Microbiol.">
        <title>The Global Catalogue of Microorganisms (GCM) 10K type strain sequencing project: providing services to taxonomists for standard genome sequencing and annotation.</title>
        <authorList>
            <consortium name="The Broad Institute Genomics Platform"/>
            <consortium name="The Broad Institute Genome Sequencing Center for Infectious Disease"/>
            <person name="Wu L."/>
            <person name="Ma J."/>
        </authorList>
    </citation>
    <scope>NUCLEOTIDE SEQUENCE [LARGE SCALE GENOMIC DNA]</scope>
    <source>
        <strain evidence="3">JCM 16953</strain>
    </source>
</reference>
<sequence length="150" mass="16696">MSRVHAEDRGLAAVARVRGVREQDSRIGLRLAAAEAASRGRRAEELHERLAVAEVPETSTPGLLLARRTALAVLGEDGRTARIEAASAVRLTEQAHHRWDSDRARLAAVDHLLERRAQRRRAEAARREQKDADDMTAQRWLRATDGEAAR</sequence>
<name>A0ABP7HQD2_9ACTN</name>
<keyword evidence="3" id="KW-1185">Reference proteome</keyword>
<proteinExistence type="predicted"/>
<accession>A0ABP7HQD2</accession>
<dbReference type="Proteomes" id="UP001501821">
    <property type="component" value="Unassembled WGS sequence"/>
</dbReference>
<evidence type="ECO:0000313" key="3">
    <source>
        <dbReference type="Proteomes" id="UP001501821"/>
    </source>
</evidence>
<comment type="caution">
    <text evidence="2">The sequence shown here is derived from an EMBL/GenBank/DDBJ whole genome shotgun (WGS) entry which is preliminary data.</text>
</comment>
<feature type="region of interest" description="Disordered" evidence="1">
    <location>
        <begin position="117"/>
        <end position="150"/>
    </location>
</feature>
<dbReference type="RefSeq" id="WP_344771776.1">
    <property type="nucleotide sequence ID" value="NZ_BAABAH010000001.1"/>
</dbReference>
<feature type="compositionally biased region" description="Basic and acidic residues" evidence="1">
    <location>
        <begin position="117"/>
        <end position="133"/>
    </location>
</feature>
<gene>
    <name evidence="2" type="ORF">GCM10022242_00790</name>
</gene>
<organism evidence="2 3">
    <name type="scientific">Nocardioides panacisoli</name>
    <dbReference type="NCBI Taxonomy" id="627624"/>
    <lineage>
        <taxon>Bacteria</taxon>
        <taxon>Bacillati</taxon>
        <taxon>Actinomycetota</taxon>
        <taxon>Actinomycetes</taxon>
        <taxon>Propionibacteriales</taxon>
        <taxon>Nocardioidaceae</taxon>
        <taxon>Nocardioides</taxon>
    </lineage>
</organism>
<dbReference type="EMBL" id="BAABAH010000001">
    <property type="protein sequence ID" value="GAA3801694.1"/>
    <property type="molecule type" value="Genomic_DNA"/>
</dbReference>
<evidence type="ECO:0008006" key="4">
    <source>
        <dbReference type="Google" id="ProtNLM"/>
    </source>
</evidence>
<dbReference type="InterPro" id="IPR053716">
    <property type="entry name" value="Flag_assembly_chemotaxis_eff"/>
</dbReference>
<evidence type="ECO:0000313" key="2">
    <source>
        <dbReference type="EMBL" id="GAA3801694.1"/>
    </source>
</evidence>
<dbReference type="Gene3D" id="1.10.287.1700">
    <property type="match status" value="1"/>
</dbReference>